<organism evidence="4 6">
    <name type="scientific">Aspergillus hiratsukae</name>
    <dbReference type="NCBI Taxonomy" id="1194566"/>
    <lineage>
        <taxon>Eukaryota</taxon>
        <taxon>Fungi</taxon>
        <taxon>Dikarya</taxon>
        <taxon>Ascomycota</taxon>
        <taxon>Pezizomycotina</taxon>
        <taxon>Eurotiomycetes</taxon>
        <taxon>Eurotiomycetidae</taxon>
        <taxon>Eurotiales</taxon>
        <taxon>Aspergillaceae</taxon>
        <taxon>Aspergillus</taxon>
        <taxon>Aspergillus subgen. Fumigati</taxon>
    </lineage>
</organism>
<feature type="transmembrane region" description="Helical" evidence="1">
    <location>
        <begin position="246"/>
        <end position="264"/>
    </location>
</feature>
<evidence type="ECO:0000256" key="1">
    <source>
        <dbReference type="SAM" id="Phobius"/>
    </source>
</evidence>
<protein>
    <recommendedName>
        <fullName evidence="2">Rhodopsin domain-containing protein</fullName>
    </recommendedName>
</protein>
<feature type="transmembrane region" description="Helical" evidence="1">
    <location>
        <begin position="172"/>
        <end position="195"/>
    </location>
</feature>
<evidence type="ECO:0000313" key="3">
    <source>
        <dbReference type="EMBL" id="KAF7125912.1"/>
    </source>
</evidence>
<dbReference type="EMBL" id="JACBAF010002149">
    <property type="protein sequence ID" value="KAF7166162.1"/>
    <property type="molecule type" value="Genomic_DNA"/>
</dbReference>
<name>A0A8H6Q5T0_9EURO</name>
<dbReference type="PANTHER" id="PTHR38794">
    <property type="entry name" value="INTEGRAL MEMBRANE PROTEIN"/>
    <property type="match status" value="1"/>
</dbReference>
<dbReference type="Pfam" id="PF20684">
    <property type="entry name" value="Fung_rhodopsin"/>
    <property type="match status" value="1"/>
</dbReference>
<dbReference type="AlphaFoldDB" id="A0A8H6Q5T0"/>
<comment type="caution">
    <text evidence="4">The sequence shown here is derived from an EMBL/GenBank/DDBJ whole genome shotgun (WGS) entry which is preliminary data.</text>
</comment>
<dbReference type="PANTHER" id="PTHR38794:SF3">
    <property type="entry name" value="INTEGRAL MEMBRANE PROTEIN"/>
    <property type="match status" value="1"/>
</dbReference>
<sequence>MAGTLPPLFPISDEDHSGYVAVTVYTLLSLTVATVLVRLFTRWYIARVVYTDDVLLAGATGLGILQSAFVQLAIDHGLGKKISVVSTKDLTSFDKYIYGTQILLLATVTCSKFSLALLFRSLTAQGNIFRLNQGLMVVIGLWTSSSILALAFQCALPHPWDITGRCVNREALSNYIWTMNIITDAALVFLPCIVLQKVQISWSKRLRIMAMLASRLIVCVATGIQMHYVTIAISSPDRTWAHINSAIWAAIITTAIPSLGRLMIELQPSRNAFAITERHGYPGDKYAISSVSGHFVRDHTINEGLGTRASIHGQRRAQKVDSESTQGLFRDAAEGNTITKTVYFEVK</sequence>
<evidence type="ECO:0000259" key="2">
    <source>
        <dbReference type="Pfam" id="PF20684"/>
    </source>
</evidence>
<proteinExistence type="predicted"/>
<feature type="transmembrane region" description="Helical" evidence="1">
    <location>
        <begin position="131"/>
        <end position="152"/>
    </location>
</feature>
<dbReference type="OrthoDB" id="3918601at2759"/>
<feature type="domain" description="Rhodopsin" evidence="2">
    <location>
        <begin position="37"/>
        <end position="251"/>
    </location>
</feature>
<keyword evidence="1" id="KW-1133">Transmembrane helix</keyword>
<feature type="transmembrane region" description="Helical" evidence="1">
    <location>
        <begin position="96"/>
        <end position="119"/>
    </location>
</feature>
<dbReference type="EMBL" id="JACBAD010001959">
    <property type="protein sequence ID" value="KAF7125912.1"/>
    <property type="molecule type" value="Genomic_DNA"/>
</dbReference>
<feature type="transmembrane region" description="Helical" evidence="1">
    <location>
        <begin position="53"/>
        <end position="74"/>
    </location>
</feature>
<evidence type="ECO:0000313" key="4">
    <source>
        <dbReference type="EMBL" id="KAF7166162.1"/>
    </source>
</evidence>
<dbReference type="Proteomes" id="UP000662466">
    <property type="component" value="Unassembled WGS sequence"/>
</dbReference>
<keyword evidence="1" id="KW-0812">Transmembrane</keyword>
<feature type="transmembrane region" description="Helical" evidence="1">
    <location>
        <begin position="20"/>
        <end position="41"/>
    </location>
</feature>
<feature type="transmembrane region" description="Helical" evidence="1">
    <location>
        <begin position="216"/>
        <end position="234"/>
    </location>
</feature>
<evidence type="ECO:0000313" key="6">
    <source>
        <dbReference type="Proteomes" id="UP000662466"/>
    </source>
</evidence>
<keyword evidence="1" id="KW-0472">Membrane</keyword>
<keyword evidence="5" id="KW-1185">Reference proteome</keyword>
<gene>
    <name evidence="3" type="ORF">CNMCM5793_002271</name>
    <name evidence="4" type="ORF">CNMCM6106_002086</name>
</gene>
<dbReference type="InterPro" id="IPR049326">
    <property type="entry name" value="Rhodopsin_dom_fungi"/>
</dbReference>
<dbReference type="Proteomes" id="UP000630445">
    <property type="component" value="Unassembled WGS sequence"/>
</dbReference>
<reference evidence="4" key="1">
    <citation type="submission" date="2020-06" db="EMBL/GenBank/DDBJ databases">
        <title>Draft genome sequences of strains closely related to Aspergillus parafelis and Aspergillus hiratsukae.</title>
        <authorList>
            <person name="Dos Santos R.A.C."/>
            <person name="Rivero-Menendez O."/>
            <person name="Steenwyk J.L."/>
            <person name="Mead M.E."/>
            <person name="Goldman G.H."/>
            <person name="Alastruey-Izquierdo A."/>
            <person name="Rokas A."/>
        </authorList>
    </citation>
    <scope>NUCLEOTIDE SEQUENCE</scope>
    <source>
        <strain evidence="3">CNM-CM5793</strain>
        <strain evidence="4">CNM-CM6106</strain>
    </source>
</reference>
<evidence type="ECO:0000313" key="5">
    <source>
        <dbReference type="Proteomes" id="UP000630445"/>
    </source>
</evidence>
<accession>A0A8H6Q5T0</accession>